<dbReference type="SUPFAM" id="SSF81321">
    <property type="entry name" value="Family A G protein-coupled receptor-like"/>
    <property type="match status" value="1"/>
</dbReference>
<feature type="transmembrane region" description="Helical" evidence="2">
    <location>
        <begin position="192"/>
        <end position="210"/>
    </location>
</feature>
<evidence type="ECO:0000256" key="2">
    <source>
        <dbReference type="SAM" id="Phobius"/>
    </source>
</evidence>
<reference evidence="3 4" key="2">
    <citation type="submission" date="2018-11" db="EMBL/GenBank/DDBJ databases">
        <authorList>
            <consortium name="Pathogen Informatics"/>
        </authorList>
    </citation>
    <scope>NUCLEOTIDE SEQUENCE [LARGE SCALE GENOMIC DNA]</scope>
</reference>
<feature type="region of interest" description="Disordered" evidence="1">
    <location>
        <begin position="261"/>
        <end position="281"/>
    </location>
</feature>
<dbReference type="PANTHER" id="PTHR46641">
    <property type="entry name" value="FMRFAMIDE RECEPTOR-RELATED"/>
    <property type="match status" value="1"/>
</dbReference>
<keyword evidence="2" id="KW-0812">Transmembrane</keyword>
<feature type="transmembrane region" description="Helical" evidence="2">
    <location>
        <begin position="60"/>
        <end position="80"/>
    </location>
</feature>
<gene>
    <name evidence="3" type="ORF">HNAJ_LOCUS10594</name>
</gene>
<dbReference type="Gene3D" id="1.20.1070.10">
    <property type="entry name" value="Rhodopsin 7-helix transmembrane proteins"/>
    <property type="match status" value="1"/>
</dbReference>
<evidence type="ECO:0000313" key="5">
    <source>
        <dbReference type="WBParaSite" id="HNAJ_0001059901-mRNA-1"/>
    </source>
</evidence>
<dbReference type="WBParaSite" id="HNAJ_0001059901-mRNA-1">
    <property type="protein sequence ID" value="HNAJ_0001059901-mRNA-1"/>
    <property type="gene ID" value="HNAJ_0001059901"/>
</dbReference>
<dbReference type="Proteomes" id="UP000278807">
    <property type="component" value="Unassembled WGS sequence"/>
</dbReference>
<dbReference type="OrthoDB" id="6285737at2759"/>
<feature type="transmembrane region" description="Helical" evidence="2">
    <location>
        <begin position="124"/>
        <end position="142"/>
    </location>
</feature>
<evidence type="ECO:0000313" key="3">
    <source>
        <dbReference type="EMBL" id="VDO08318.1"/>
    </source>
</evidence>
<dbReference type="EMBL" id="UZAE01013119">
    <property type="protein sequence ID" value="VDO08318.1"/>
    <property type="molecule type" value="Genomic_DNA"/>
</dbReference>
<dbReference type="InterPro" id="IPR052954">
    <property type="entry name" value="GPCR-Ligand_Int"/>
</dbReference>
<organism evidence="5">
    <name type="scientific">Rodentolepis nana</name>
    <name type="common">Dwarf tapeworm</name>
    <name type="synonym">Hymenolepis nana</name>
    <dbReference type="NCBI Taxonomy" id="102285"/>
    <lineage>
        <taxon>Eukaryota</taxon>
        <taxon>Metazoa</taxon>
        <taxon>Spiralia</taxon>
        <taxon>Lophotrochozoa</taxon>
        <taxon>Platyhelminthes</taxon>
        <taxon>Cestoda</taxon>
        <taxon>Eucestoda</taxon>
        <taxon>Cyclophyllidea</taxon>
        <taxon>Hymenolepididae</taxon>
        <taxon>Rodentolepis</taxon>
    </lineage>
</organism>
<evidence type="ECO:0000313" key="4">
    <source>
        <dbReference type="Proteomes" id="UP000278807"/>
    </source>
</evidence>
<feature type="transmembrane region" description="Helical" evidence="2">
    <location>
        <begin position="287"/>
        <end position="305"/>
    </location>
</feature>
<keyword evidence="2" id="KW-0472">Membrane</keyword>
<keyword evidence="4" id="KW-1185">Reference proteome</keyword>
<proteinExistence type="predicted"/>
<feature type="transmembrane region" description="Helical" evidence="2">
    <location>
        <begin position="33"/>
        <end position="53"/>
    </location>
</feature>
<feature type="transmembrane region" description="Helical" evidence="2">
    <location>
        <begin position="163"/>
        <end position="180"/>
    </location>
</feature>
<name>A0A0R3TSH8_RODNA</name>
<keyword evidence="2" id="KW-1133">Transmembrane helix</keyword>
<evidence type="ECO:0000256" key="1">
    <source>
        <dbReference type="SAM" id="MobiDB-lite"/>
    </source>
</evidence>
<dbReference type="AlphaFoldDB" id="A0A0R3TSH8"/>
<sequence length="627" mass="71841">MANTTGISEKTRANPGFSKGTDEFRHYNQILDIITYSFCIIGIILNFFAFGILRRKATMGVLLIKLILISDGLVCLFYLLNQTWTDIWMKYFSNSMVSFQYSKKSIPTHISNILRKLAITATGVSNWYVVIMIVHRCVSIYMNPLRSRIDRSLWAFVQKPTNLWIAFGACWIFGLIQAFLLPYNNQITLDVFMYVLPLILVFIFSVSLLFKLRKIHTNTDPANTPSMCCFSLHGVNKSHKGDSDETFTQIRPATLSAENRLRSSEEIQTNPSTRSKRMPAEMDRKKTYHRITMTILSLAISFVILDSMQLIDLLIRIPWDALLGGIERVPANETGLDVYVTEVKSKLKQHVMSIVKNTCTLGKTLANFIILCAHSRHFRVLVSVKFRRFRRFFKVFKYRYSRSAHAPHGGRNLWFIPSIRRSTIHHKPKDANIFVHTYPDRSPSRMMKLKMRKQRASSSSGSSLAHSLFRQKRGDNEGYVVHKFRKPLRKSDLPQILIQSKSRDNGSHIMPQNNQAQLSKQKELGSTLTKNNVITIERTIHDDYFHKAMKQQFASASYQQTSNSIVENVVESDNEKSICTICENKPMNFSFDSLSLVSNLTFPGAFRAHCCDCQKVKASEICTKSAC</sequence>
<protein>
    <submittedName>
        <fullName evidence="5">G_PROTEIN_RECEP_F1_2 domain-containing protein</fullName>
    </submittedName>
</protein>
<accession>A0A0R3TSH8</accession>
<dbReference type="PANTHER" id="PTHR46641:SF6">
    <property type="entry name" value="G-PROTEIN COUPLED RECEPTORS FAMILY 1 PROFILE DOMAIN-CONTAINING PROTEIN"/>
    <property type="match status" value="1"/>
</dbReference>
<reference evidence="5" key="1">
    <citation type="submission" date="2017-02" db="UniProtKB">
        <authorList>
            <consortium name="WormBaseParasite"/>
        </authorList>
    </citation>
    <scope>IDENTIFICATION</scope>
</reference>